<dbReference type="Gene3D" id="1.20.140.10">
    <property type="entry name" value="Butyryl-CoA Dehydrogenase, subunit A, domain 3"/>
    <property type="match status" value="1"/>
</dbReference>
<evidence type="ECO:0000256" key="1">
    <source>
        <dbReference type="ARBA" id="ARBA00022630"/>
    </source>
</evidence>
<dbReference type="AlphaFoldDB" id="A0A9E7C0R9"/>
<evidence type="ECO:0000256" key="3">
    <source>
        <dbReference type="ARBA" id="ARBA00023002"/>
    </source>
</evidence>
<dbReference type="InterPro" id="IPR004925">
    <property type="entry name" value="HpaB/PvcC/4-BUDH"/>
</dbReference>
<dbReference type="Pfam" id="PF03241">
    <property type="entry name" value="HpaB"/>
    <property type="match status" value="1"/>
</dbReference>
<name>A0A9E7C0R9_9ACTN</name>
<dbReference type="Gene3D" id="2.40.110.10">
    <property type="entry name" value="Butyryl-CoA Dehydrogenase, subunit A, domain 2"/>
    <property type="match status" value="1"/>
</dbReference>
<dbReference type="SUPFAM" id="SSF47203">
    <property type="entry name" value="Acyl-CoA dehydrogenase C-terminal domain-like"/>
    <property type="match status" value="1"/>
</dbReference>
<keyword evidence="3 6" id="KW-0560">Oxidoreductase</keyword>
<dbReference type="PANTHER" id="PTHR36117:SF3">
    <property type="entry name" value="4-HYDROXYPHENYLACETATE 3-MONOOXYGENASE-RELATED"/>
    <property type="match status" value="1"/>
</dbReference>
<dbReference type="InterPro" id="IPR024719">
    <property type="entry name" value="HpaB/PvcC/4-BUDH_C"/>
</dbReference>
<accession>A0A9E7C0R9</accession>
<evidence type="ECO:0000259" key="4">
    <source>
        <dbReference type="Pfam" id="PF03241"/>
    </source>
</evidence>
<dbReference type="GO" id="GO:0016627">
    <property type="term" value="F:oxidoreductase activity, acting on the CH-CH group of donors"/>
    <property type="evidence" value="ECO:0007669"/>
    <property type="project" value="InterPro"/>
</dbReference>
<dbReference type="EC" id="1.14.13.166" evidence="6"/>
<dbReference type="InterPro" id="IPR046373">
    <property type="entry name" value="Acyl-CoA_Oxase/DH_mid-dom_sf"/>
</dbReference>
<dbReference type="EMBL" id="CP087164">
    <property type="protein sequence ID" value="UGS35909.1"/>
    <property type="molecule type" value="Genomic_DNA"/>
</dbReference>
<dbReference type="SUPFAM" id="SSF56645">
    <property type="entry name" value="Acyl-CoA dehydrogenase NM domain-like"/>
    <property type="match status" value="1"/>
</dbReference>
<dbReference type="PANTHER" id="PTHR36117">
    <property type="entry name" value="4-HYDROXYPHENYLACETATE 3-MONOOXYGENASE-RELATED"/>
    <property type="match status" value="1"/>
</dbReference>
<reference evidence="6" key="1">
    <citation type="journal article" date="2022" name="Int. J. Syst. Evol. Microbiol.">
        <title>Pseudomonas aegrilactucae sp. nov. and Pseudomonas morbosilactucae sp. nov., pathogens causing bacterial rot of lettuce in Japan.</title>
        <authorList>
            <person name="Sawada H."/>
            <person name="Fujikawa T."/>
            <person name="Satou M."/>
        </authorList>
    </citation>
    <scope>NUCLEOTIDE SEQUENCE</scope>
    <source>
        <strain evidence="6">0166_1</strain>
    </source>
</reference>
<dbReference type="Pfam" id="PF11794">
    <property type="entry name" value="HpaB_N"/>
    <property type="match status" value="1"/>
</dbReference>
<keyword evidence="1" id="KW-0285">Flavoprotein</keyword>
<keyword evidence="7" id="KW-1185">Reference proteome</keyword>
<protein>
    <submittedName>
        <fullName evidence="6">4-nitrophenol 4-monooxygenase/4-nitrocatechol 2-monooxygenase, oxygenase component</fullName>
        <ecNumber evidence="6">1.14.13.166</ecNumber>
    </submittedName>
</protein>
<gene>
    <name evidence="6" type="primary">npcA_1</name>
    <name evidence="6" type="ORF">DSM104329_02306</name>
</gene>
<evidence type="ECO:0000259" key="5">
    <source>
        <dbReference type="Pfam" id="PF11794"/>
    </source>
</evidence>
<dbReference type="Gene3D" id="1.10.3140.10">
    <property type="entry name" value="4-hydroxybutyryl-coa dehydratase, domain 1"/>
    <property type="match status" value="1"/>
</dbReference>
<evidence type="ECO:0000313" key="7">
    <source>
        <dbReference type="Proteomes" id="UP001162834"/>
    </source>
</evidence>
<proteinExistence type="predicted"/>
<dbReference type="RefSeq" id="WP_259315588.1">
    <property type="nucleotide sequence ID" value="NZ_CP087164.1"/>
</dbReference>
<dbReference type="Proteomes" id="UP001162834">
    <property type="component" value="Chromosome"/>
</dbReference>
<keyword evidence="2" id="KW-0274">FAD</keyword>
<dbReference type="GO" id="GO:0018592">
    <property type="term" value="F:4-nitrocatechol 4-monooxygenase activity"/>
    <property type="evidence" value="ECO:0007669"/>
    <property type="project" value="UniProtKB-EC"/>
</dbReference>
<dbReference type="KEGG" id="sbae:DSM104329_02306"/>
<organism evidence="6 7">
    <name type="scientific">Capillimicrobium parvum</name>
    <dbReference type="NCBI Taxonomy" id="2884022"/>
    <lineage>
        <taxon>Bacteria</taxon>
        <taxon>Bacillati</taxon>
        <taxon>Actinomycetota</taxon>
        <taxon>Thermoleophilia</taxon>
        <taxon>Solirubrobacterales</taxon>
        <taxon>Capillimicrobiaceae</taxon>
        <taxon>Capillimicrobium</taxon>
    </lineage>
</organism>
<dbReference type="InterPro" id="IPR024674">
    <property type="entry name" value="HpaB/PvcC/4-BUDH_N"/>
</dbReference>
<evidence type="ECO:0000256" key="2">
    <source>
        <dbReference type="ARBA" id="ARBA00022827"/>
    </source>
</evidence>
<sequence>MATIEQKPVDTEKHYLKTAEEYLKSLQDGREVYYKGERVDDVTDHFATSGGIREIAELYDLQFDEEARNALTYVRDDGARVTASYLIPRTKDDLRFRREGIKFVARRTWGTHGRGIDMIATLPIGMLSELPAFKRECEDAENIKWYIKYCEENNIHLGETIVDPQGYRSRASGTAPDVQPPDRATARIVKENDKGIWISGVKGVGTAVPQANEIILGSFFPPLDEESFWVFAPISSPGLKMFCREVVHRPGSTWYDHPLTSKGEEIESIVAFDNLFIPNERIIARKKRALHGVNFYNVWARHEHWYTFVRIVAKAELYAGLAQLIVDTLELSEVAVVRQRVAEIIEYCQILQGMQYAAEELADFSEGGVMTPDVNVVTAGRSYALENLPRILHILQDICGQGMILRWNEADLETPAAFGKNLAWFLDTRNMSARDKNLVMNLVWDVAASEHATRSKLFEESNALNVPFLKERLYGEYDRTSFLQDCRHFIGLADAPERTFTPKIEAPSLSTYNAEDMTKPAR</sequence>
<dbReference type="InterPro" id="IPR036250">
    <property type="entry name" value="AcylCo_DH-like_C"/>
</dbReference>
<evidence type="ECO:0000313" key="6">
    <source>
        <dbReference type="EMBL" id="UGS35909.1"/>
    </source>
</evidence>
<dbReference type="InterPro" id="IPR009100">
    <property type="entry name" value="AcylCoA_DH/oxidase_NM_dom_sf"/>
</dbReference>
<feature type="domain" description="HpaB/PvcC/4-BUDH C-terminal" evidence="4">
    <location>
        <begin position="302"/>
        <end position="487"/>
    </location>
</feature>
<feature type="domain" description="HpaB/PvcC/4-BUDH N-terminal" evidence="5">
    <location>
        <begin position="18"/>
        <end position="283"/>
    </location>
</feature>